<evidence type="ECO:0000313" key="4">
    <source>
        <dbReference type="EMBL" id="VEU55394.1"/>
    </source>
</evidence>
<evidence type="ECO:0000313" key="9">
    <source>
        <dbReference type="EMBL" id="VEU55770.1"/>
    </source>
</evidence>
<dbReference type="SUPFAM" id="SSF53098">
    <property type="entry name" value="Ribonuclease H-like"/>
    <property type="match status" value="1"/>
</dbReference>
<dbReference type="KEGG" id="mob:NCTC10112_00655"/>
<dbReference type="KEGG" id="mob:NCTC10112_00279"/>
<dbReference type="EMBL" id="LR214941">
    <property type="protein sequence ID" value="VEU56671.1"/>
    <property type="molecule type" value="Genomic_DNA"/>
</dbReference>
<dbReference type="EMBL" id="LR214940">
    <property type="protein sequence ID" value="VEU55770.1"/>
    <property type="molecule type" value="Genomic_DNA"/>
</dbReference>
<protein>
    <submittedName>
        <fullName evidence="5">Integrase-recombinase protein</fullName>
    </submittedName>
</protein>
<evidence type="ECO:0000313" key="6">
    <source>
        <dbReference type="EMBL" id="VEU55537.1"/>
    </source>
</evidence>
<dbReference type="PANTHER" id="PTHR46889">
    <property type="entry name" value="TRANSPOSASE INSF FOR INSERTION SEQUENCE IS3B-RELATED"/>
    <property type="match status" value="1"/>
</dbReference>
<feature type="region of interest" description="Disordered" evidence="2">
    <location>
        <begin position="67"/>
        <end position="86"/>
    </location>
</feature>
<dbReference type="InterPro" id="IPR001584">
    <property type="entry name" value="Integrase_cat-core"/>
</dbReference>
<geneLocation type="plasmid" evidence="12 13">
    <name>4</name>
</geneLocation>
<dbReference type="EMBL" id="LR214943">
    <property type="protein sequence ID" value="VEU56731.1"/>
    <property type="molecule type" value="Genomic_DNA"/>
</dbReference>
<proteinExistence type="predicted"/>
<sequence>MGRQLKINEWLQVFDLYENYKNNKISKRAFEYEYLKICGSNKIFNRYVIRWIKIKIKKYNLGMNIESKTGKSPKKGKGSGRPRKKFPLQEIENRKRALKEISKEDLEWIVDEFYYDEILKKYNTDSIEEVIKKIKNKKNLSTTIKNIIDILGIKKSTFYYKLKHLGQLKREKKVTYEEEIREAFKECKGRYGRERLSLLLKKKYKININPRTLGRNMNKLGLFCEVRQRKRKRENKNLNVKFKNLVKRDYDGIYNDVYATDVTYIPSPKDVYENHVYLSVIIQHRTKKVISWNLSKVNDNNLVLDHFKHTIFPTTEKFIIHSDHGIQYSSQEFVSFINSINGVISMSRIGNSLDNREIEYFFSILKTEIFPNFYQTVKTLTFIELKNKIKEFIDWYNNERFLKKFNLKTPQELWDVYNNKNFTI</sequence>
<evidence type="ECO:0000313" key="13">
    <source>
        <dbReference type="Proteomes" id="UP000290482"/>
    </source>
</evidence>
<keyword evidence="11" id="KW-0614">Plasmid</keyword>
<name>A0A448ZW95_METOS</name>
<evidence type="ECO:0000259" key="3">
    <source>
        <dbReference type="PROSITE" id="PS50994"/>
    </source>
</evidence>
<dbReference type="InterPro" id="IPR025948">
    <property type="entry name" value="HTH-like_dom"/>
</dbReference>
<dbReference type="Proteomes" id="UP000290482">
    <property type="component" value="Chromosome"/>
</dbReference>
<dbReference type="InterPro" id="IPR036397">
    <property type="entry name" value="RNaseH_sf"/>
</dbReference>
<dbReference type="GO" id="GO:0015074">
    <property type="term" value="P:DNA integration"/>
    <property type="evidence" value="ECO:0007669"/>
    <property type="project" value="InterPro"/>
</dbReference>
<dbReference type="KEGG" id="mob:NCTC10112_00359"/>
<accession>A0A448ZW95</accession>
<dbReference type="EMBL" id="LR214940">
    <property type="protein sequence ID" value="VEU55537.1"/>
    <property type="molecule type" value="Genomic_DNA"/>
</dbReference>
<dbReference type="NCBIfam" id="NF033516">
    <property type="entry name" value="transpos_IS3"/>
    <property type="match status" value="1"/>
</dbReference>
<reference evidence="5 13" key="1">
    <citation type="submission" date="2019-01" db="EMBL/GenBank/DDBJ databases">
        <authorList>
            <consortium name="Pathogen Informatics"/>
        </authorList>
    </citation>
    <scope>NUCLEOTIDE SEQUENCE [LARGE SCALE GENOMIC DNA]</scope>
    <source>
        <strain evidence="5 13">NCTC10112</strain>
        <plasmid evidence="13">2</plasmid>
        <plasmid evidence="13">4</plasmid>
    </source>
</reference>
<dbReference type="KEGG" id="mob:NCTC10112_00643"/>
<geneLocation type="plasmid" evidence="11">
    <name>2</name>
</geneLocation>
<feature type="domain" description="Integrase catalytic" evidence="3">
    <location>
        <begin position="248"/>
        <end position="418"/>
    </location>
</feature>
<dbReference type="EMBL" id="LR214940">
    <property type="protein sequence ID" value="VEU55547.1"/>
    <property type="molecule type" value="Genomic_DNA"/>
</dbReference>
<dbReference type="Proteomes" id="UP000290482">
    <property type="component" value="Plasmid 4"/>
</dbReference>
<keyword evidence="13" id="KW-1185">Reference proteome</keyword>
<dbReference type="KEGG" id="mob:NCTC10112_00272"/>
<dbReference type="Gene3D" id="3.30.420.10">
    <property type="entry name" value="Ribonuclease H-like superfamily/Ribonuclease H"/>
    <property type="match status" value="1"/>
</dbReference>
<comment type="function">
    <text evidence="1">Involved in the transposition of the insertion sequence.</text>
</comment>
<dbReference type="InterPro" id="IPR012337">
    <property type="entry name" value="RNaseH-like_sf"/>
</dbReference>
<dbReference type="EMBL" id="LR214940">
    <property type="protein sequence ID" value="VEU55394.1"/>
    <property type="molecule type" value="Genomic_DNA"/>
</dbReference>
<dbReference type="EMBL" id="LR214940">
    <property type="protein sequence ID" value="VEU55679.1"/>
    <property type="molecule type" value="Genomic_DNA"/>
</dbReference>
<feature type="compositionally biased region" description="Basic residues" evidence="2">
    <location>
        <begin position="71"/>
        <end position="86"/>
    </location>
</feature>
<dbReference type="KEGG" id="mob:NCTC10112_00405"/>
<dbReference type="KEGG" id="mob:NCTC10112_00284"/>
<evidence type="ECO:0000313" key="11">
    <source>
        <dbReference type="EMBL" id="VEU56671.1"/>
    </source>
</evidence>
<dbReference type="AlphaFoldDB" id="A0A448ZW95"/>
<dbReference type="InterPro" id="IPR050900">
    <property type="entry name" value="Transposase_IS3/IS150/IS904"/>
</dbReference>
<dbReference type="Pfam" id="PF00665">
    <property type="entry name" value="rve"/>
    <property type="match status" value="1"/>
</dbReference>
<dbReference type="InterPro" id="IPR048020">
    <property type="entry name" value="Transpos_IS3"/>
</dbReference>
<dbReference type="KEGG" id="mob:NCTC10112_00716"/>
<evidence type="ECO:0000313" key="7">
    <source>
        <dbReference type="EMBL" id="VEU55547.1"/>
    </source>
</evidence>
<dbReference type="Pfam" id="PF13333">
    <property type="entry name" value="rve_2"/>
    <property type="match status" value="1"/>
</dbReference>
<gene>
    <name evidence="4" type="ORF">NCTC10112_00204</name>
    <name evidence="5" type="ORF">NCTC10112_00272</name>
    <name evidence="6" type="ORF">NCTC10112_00279</name>
    <name evidence="7" type="ORF">NCTC10112_00284</name>
    <name evidence="8" type="ORF">NCTC10112_00359</name>
    <name evidence="9" type="ORF">NCTC10112_00405</name>
    <name evidence="10" type="ORF">NCTC10112_00643</name>
    <name evidence="11" type="ORF">NCTC10112_00655</name>
    <name evidence="12" type="ORF">NCTC10112_00716</name>
</gene>
<evidence type="ECO:0000256" key="2">
    <source>
        <dbReference type="SAM" id="MobiDB-lite"/>
    </source>
</evidence>
<evidence type="ECO:0000313" key="12">
    <source>
        <dbReference type="EMBL" id="VEU56731.1"/>
    </source>
</evidence>
<dbReference type="Pfam" id="PF13276">
    <property type="entry name" value="HTH_21"/>
    <property type="match status" value="1"/>
</dbReference>
<evidence type="ECO:0000313" key="5">
    <source>
        <dbReference type="EMBL" id="VEU55525.1"/>
    </source>
</evidence>
<dbReference type="KEGG" id="mob:NCTC10112_00204"/>
<evidence type="ECO:0000313" key="8">
    <source>
        <dbReference type="EMBL" id="VEU55679.1"/>
    </source>
</evidence>
<dbReference type="EMBL" id="LR214940">
    <property type="protein sequence ID" value="VEU56041.1"/>
    <property type="molecule type" value="Genomic_DNA"/>
</dbReference>
<dbReference type="PANTHER" id="PTHR46889:SF5">
    <property type="entry name" value="INTEGRASE PROTEIN"/>
    <property type="match status" value="1"/>
</dbReference>
<evidence type="ECO:0000256" key="1">
    <source>
        <dbReference type="ARBA" id="ARBA00002286"/>
    </source>
</evidence>
<dbReference type="EMBL" id="LR214940">
    <property type="protein sequence ID" value="VEU55525.1"/>
    <property type="molecule type" value="Genomic_DNA"/>
</dbReference>
<evidence type="ECO:0000313" key="10">
    <source>
        <dbReference type="EMBL" id="VEU56041.1"/>
    </source>
</evidence>
<organism evidence="5 13">
    <name type="scientific">Metamycoplasma orale</name>
    <name type="common">Mycoplasma orale</name>
    <dbReference type="NCBI Taxonomy" id="2121"/>
    <lineage>
        <taxon>Bacteria</taxon>
        <taxon>Bacillati</taxon>
        <taxon>Mycoplasmatota</taxon>
        <taxon>Mycoplasmoidales</taxon>
        <taxon>Metamycoplasmataceae</taxon>
        <taxon>Metamycoplasma</taxon>
    </lineage>
</organism>
<dbReference type="PROSITE" id="PS50994">
    <property type="entry name" value="INTEGRASE"/>
    <property type="match status" value="1"/>
</dbReference>
<dbReference type="GO" id="GO:0003676">
    <property type="term" value="F:nucleic acid binding"/>
    <property type="evidence" value="ECO:0007669"/>
    <property type="project" value="InterPro"/>
</dbReference>
<dbReference type="Proteomes" id="UP000290482">
    <property type="component" value="Plasmid 2"/>
</dbReference>